<dbReference type="Proteomes" id="UP000568888">
    <property type="component" value="Unassembled WGS sequence"/>
</dbReference>
<dbReference type="RefSeq" id="WP_246404647.1">
    <property type="nucleotide sequence ID" value="NZ_BLXY01000002.1"/>
</dbReference>
<accession>A0A6V8MSV8</accession>
<evidence type="ECO:0000313" key="2">
    <source>
        <dbReference type="EMBL" id="UPU34010.1"/>
    </source>
</evidence>
<protein>
    <recommendedName>
        <fullName evidence="5">SCP2 domain-containing protein</fullName>
    </recommendedName>
</protein>
<dbReference type="EMBL" id="CP096574">
    <property type="protein sequence ID" value="UPU34010.1"/>
    <property type="molecule type" value="Genomic_DNA"/>
</dbReference>
<sequence>MIEPMISEMEAAFCKGVFDKVTVFRFHLEQDTVTIAVGPDGYRVVRGATPEPVDCECSTSAAMFTKIWYDAYRPGLMDFLGGAIRCDNPLLLPGFLKAFGR</sequence>
<organism evidence="1 3">
    <name type="scientific">Geomonas paludis</name>
    <dbReference type="NCBI Taxonomy" id="2740185"/>
    <lineage>
        <taxon>Bacteria</taxon>
        <taxon>Pseudomonadati</taxon>
        <taxon>Thermodesulfobacteriota</taxon>
        <taxon>Desulfuromonadia</taxon>
        <taxon>Geobacterales</taxon>
        <taxon>Geobacteraceae</taxon>
        <taxon>Geomonas</taxon>
    </lineage>
</organism>
<gene>
    <name evidence="1" type="ORF">GMPD_11440</name>
    <name evidence="2" type="ORF">M1B72_11150</name>
</gene>
<dbReference type="Proteomes" id="UP000831485">
    <property type="component" value="Chromosome"/>
</dbReference>
<evidence type="ECO:0008006" key="5">
    <source>
        <dbReference type="Google" id="ProtNLM"/>
    </source>
</evidence>
<evidence type="ECO:0000313" key="4">
    <source>
        <dbReference type="Proteomes" id="UP000831485"/>
    </source>
</evidence>
<dbReference type="EMBL" id="BLXY01000002">
    <property type="protein sequence ID" value="GFO63225.1"/>
    <property type="molecule type" value="Genomic_DNA"/>
</dbReference>
<evidence type="ECO:0000313" key="1">
    <source>
        <dbReference type="EMBL" id="GFO63225.1"/>
    </source>
</evidence>
<reference evidence="3" key="1">
    <citation type="submission" date="2020-06" db="EMBL/GenBank/DDBJ databases">
        <title>Draft genomic sequecing of Geomonas sp. Red736.</title>
        <authorList>
            <person name="Itoh H."/>
            <person name="Xu Z.X."/>
            <person name="Ushijima N."/>
            <person name="Masuda Y."/>
            <person name="Shiratori Y."/>
            <person name="Senoo K."/>
        </authorList>
    </citation>
    <scope>NUCLEOTIDE SEQUENCE [LARGE SCALE GENOMIC DNA]</scope>
    <source>
        <strain evidence="3">Red736</strain>
    </source>
</reference>
<keyword evidence="4" id="KW-1185">Reference proteome</keyword>
<name>A0A6V8MSV8_9BACT</name>
<evidence type="ECO:0000313" key="3">
    <source>
        <dbReference type="Proteomes" id="UP000568888"/>
    </source>
</evidence>
<proteinExistence type="predicted"/>
<dbReference type="AlphaFoldDB" id="A0A6V8MSV8"/>
<reference evidence="2" key="3">
    <citation type="submission" date="2022-04" db="EMBL/GenBank/DDBJ databases">
        <authorList>
            <person name="Liu G."/>
        </authorList>
    </citation>
    <scope>NUCLEOTIDE SEQUENCE</scope>
    <source>
        <strain evidence="2">RG22</strain>
    </source>
</reference>
<reference evidence="1" key="2">
    <citation type="journal article" date="2021" name="Int. J. Syst. Evol. Microbiol.">
        <title>Geomonas silvestris sp. nov., Geomonas paludis sp. nov. and Geomonas limicola sp. nov., isolated from terrestrial environments, and emended description of the genus Geomonas.</title>
        <authorList>
            <person name="Itoh H."/>
            <person name="Xu Z."/>
            <person name="Masuda Y."/>
            <person name="Ushijima N."/>
            <person name="Hayakawa C."/>
            <person name="Shiratori Y."/>
            <person name="Senoo K."/>
        </authorList>
    </citation>
    <scope>NUCLEOTIDE SEQUENCE</scope>
    <source>
        <strain evidence="1">Red736</strain>
    </source>
</reference>